<dbReference type="EMBL" id="SOIZ01000109">
    <property type="protein sequence ID" value="TET63346.1"/>
    <property type="molecule type" value="Genomic_DNA"/>
</dbReference>
<proteinExistence type="predicted"/>
<name>A0A523W8I6_UNCAE</name>
<reference evidence="2 3" key="1">
    <citation type="submission" date="2019-03" db="EMBL/GenBank/DDBJ databases">
        <title>Metabolic potential of uncultured bacteria and archaea associated with petroleum seepage in deep-sea sediments.</title>
        <authorList>
            <person name="Dong X."/>
            <person name="Hubert C."/>
        </authorList>
    </citation>
    <scope>NUCLEOTIDE SEQUENCE [LARGE SCALE GENOMIC DNA]</scope>
    <source>
        <strain evidence="2">E29_bin52</strain>
    </source>
</reference>
<dbReference type="InterPro" id="IPR013783">
    <property type="entry name" value="Ig-like_fold"/>
</dbReference>
<dbReference type="InterPro" id="IPR001434">
    <property type="entry name" value="OmcB-like_DUF11"/>
</dbReference>
<sequence>MKTRVARARPSMNESCHKYLNRSFSFLTAGVFTFFLLTAVFSQVTFSNTSADLSITKSPLSDPIIAGDSLTYSVNVSNAGPSDAVNVVITETYEASFLFSSSTPSPDSGTTNRWTFKTIRAGDSETIKITGIVDPLASGTLRNLVTVASTTPDPDVRNNSFTET</sequence>
<dbReference type="Gene3D" id="2.60.40.10">
    <property type="entry name" value="Immunoglobulins"/>
    <property type="match status" value="1"/>
</dbReference>
<protein>
    <submittedName>
        <fullName evidence="2">DUF11 domain-containing protein</fullName>
    </submittedName>
</protein>
<dbReference type="AlphaFoldDB" id="A0A523W8I6"/>
<evidence type="ECO:0000313" key="3">
    <source>
        <dbReference type="Proteomes" id="UP000319130"/>
    </source>
</evidence>
<accession>A0A523W8I6</accession>
<organism evidence="2 3">
    <name type="scientific">Aerophobetes bacterium</name>
    <dbReference type="NCBI Taxonomy" id="2030807"/>
    <lineage>
        <taxon>Bacteria</taxon>
        <taxon>Candidatus Aerophobota</taxon>
    </lineage>
</organism>
<dbReference type="NCBIfam" id="TIGR01451">
    <property type="entry name" value="B_ant_repeat"/>
    <property type="match status" value="1"/>
</dbReference>
<feature type="non-terminal residue" evidence="2">
    <location>
        <position position="164"/>
    </location>
</feature>
<dbReference type="Proteomes" id="UP000319130">
    <property type="component" value="Unassembled WGS sequence"/>
</dbReference>
<feature type="domain" description="DUF11" evidence="1">
    <location>
        <begin position="52"/>
        <end position="162"/>
    </location>
</feature>
<evidence type="ECO:0000313" key="2">
    <source>
        <dbReference type="EMBL" id="TET63346.1"/>
    </source>
</evidence>
<comment type="caution">
    <text evidence="2">The sequence shown here is derived from an EMBL/GenBank/DDBJ whole genome shotgun (WGS) entry which is preliminary data.</text>
</comment>
<dbReference type="Pfam" id="PF01345">
    <property type="entry name" value="DUF11"/>
    <property type="match status" value="1"/>
</dbReference>
<dbReference type="InterPro" id="IPR047589">
    <property type="entry name" value="DUF11_rpt"/>
</dbReference>
<gene>
    <name evidence="2" type="ORF">E3J48_02615</name>
</gene>
<evidence type="ECO:0000259" key="1">
    <source>
        <dbReference type="Pfam" id="PF01345"/>
    </source>
</evidence>